<proteinExistence type="predicted"/>
<evidence type="ECO:0000313" key="3">
    <source>
        <dbReference type="Proteomes" id="UP000646548"/>
    </source>
</evidence>
<accession>A0A834L1R2</accession>
<comment type="caution">
    <text evidence="2">The sequence shown here is derived from an EMBL/GenBank/DDBJ whole genome shotgun (WGS) entry which is preliminary data.</text>
</comment>
<protein>
    <submittedName>
        <fullName evidence="2">Uncharacterized protein</fullName>
    </submittedName>
</protein>
<feature type="region of interest" description="Disordered" evidence="1">
    <location>
        <begin position="19"/>
        <end position="96"/>
    </location>
</feature>
<gene>
    <name evidence="2" type="ORF">FQA47_016146</name>
</gene>
<dbReference type="AlphaFoldDB" id="A0A834L1R2"/>
<dbReference type="Proteomes" id="UP000646548">
    <property type="component" value="Unassembled WGS sequence"/>
</dbReference>
<evidence type="ECO:0000313" key="2">
    <source>
        <dbReference type="EMBL" id="KAF6739852.1"/>
    </source>
</evidence>
<name>A0A834L1R2_ORYME</name>
<organism evidence="2 3">
    <name type="scientific">Oryzias melastigma</name>
    <name type="common">Marine medaka</name>
    <dbReference type="NCBI Taxonomy" id="30732"/>
    <lineage>
        <taxon>Eukaryota</taxon>
        <taxon>Metazoa</taxon>
        <taxon>Chordata</taxon>
        <taxon>Craniata</taxon>
        <taxon>Vertebrata</taxon>
        <taxon>Euteleostomi</taxon>
        <taxon>Actinopterygii</taxon>
        <taxon>Neopterygii</taxon>
        <taxon>Teleostei</taxon>
        <taxon>Neoteleostei</taxon>
        <taxon>Acanthomorphata</taxon>
        <taxon>Ovalentaria</taxon>
        <taxon>Atherinomorphae</taxon>
        <taxon>Beloniformes</taxon>
        <taxon>Adrianichthyidae</taxon>
        <taxon>Oryziinae</taxon>
        <taxon>Oryzias</taxon>
    </lineage>
</organism>
<dbReference type="EMBL" id="WKFB01000003">
    <property type="protein sequence ID" value="KAF6739852.1"/>
    <property type="molecule type" value="Genomic_DNA"/>
</dbReference>
<evidence type="ECO:0000256" key="1">
    <source>
        <dbReference type="SAM" id="MobiDB-lite"/>
    </source>
</evidence>
<sequence>MSKKLKKILDLLDNKIPNHESHVAAPQKGLRSVQSEATEELKPSRADSPPRLQDPQLTLSPAAAQLSRHAPYRPGGSGTTFGSKVKQGSRTEIRLL</sequence>
<reference evidence="2" key="1">
    <citation type="journal article" name="BMC Genomics">
        <title>Long-read sequencing and de novo genome assembly of marine medaka (Oryzias melastigma).</title>
        <authorList>
            <person name="Liang P."/>
            <person name="Saqib H.S.A."/>
            <person name="Ni X."/>
            <person name="Shen Y."/>
        </authorList>
    </citation>
    <scope>NUCLEOTIDE SEQUENCE</scope>
    <source>
        <strain evidence="2">Bigg-433</strain>
    </source>
</reference>